<evidence type="ECO:0000313" key="3">
    <source>
        <dbReference type="EMBL" id="MEX8191797.1"/>
    </source>
</evidence>
<comment type="caution">
    <text evidence="3">The sequence shown here is derived from an EMBL/GenBank/DDBJ whole genome shotgun (WGS) entry which is preliminary data.</text>
</comment>
<protein>
    <submittedName>
        <fullName evidence="3">2TM domain-containing protein</fullName>
    </submittedName>
</protein>
<feature type="transmembrane region" description="Helical" evidence="1">
    <location>
        <begin position="49"/>
        <end position="71"/>
    </location>
</feature>
<name>A0ABV3ZQE4_9BURK</name>
<keyword evidence="1" id="KW-1133">Transmembrane helix</keyword>
<dbReference type="Proteomes" id="UP001561046">
    <property type="component" value="Unassembled WGS sequence"/>
</dbReference>
<evidence type="ECO:0000256" key="1">
    <source>
        <dbReference type="SAM" id="Phobius"/>
    </source>
</evidence>
<dbReference type="RefSeq" id="WP_369337004.1">
    <property type="nucleotide sequence ID" value="NZ_JBFYGN010000002.1"/>
</dbReference>
<keyword evidence="4" id="KW-1185">Reference proteome</keyword>
<keyword evidence="1" id="KW-0472">Membrane</keyword>
<accession>A0ABV3ZQE4</accession>
<reference evidence="3 4" key="1">
    <citation type="journal article" date="2013" name="Int. J. Syst. Evol. Microbiol.">
        <title>Comamonas guangdongensis sp. nov., isolated from subterranean forest sediment, and emended description of the genus Comamonas.</title>
        <authorList>
            <person name="Zhang J."/>
            <person name="Wang Y."/>
            <person name="Zhou S."/>
            <person name="Wu C."/>
            <person name="He J."/>
            <person name="Li F."/>
        </authorList>
    </citation>
    <scope>NUCLEOTIDE SEQUENCE [LARGE SCALE GENOMIC DNA]</scope>
    <source>
        <strain evidence="3 4">CCTCC AB2011133</strain>
    </source>
</reference>
<keyword evidence="1" id="KW-0812">Transmembrane</keyword>
<feature type="transmembrane region" description="Helical" evidence="1">
    <location>
        <begin position="22"/>
        <end position="43"/>
    </location>
</feature>
<dbReference type="InterPro" id="IPR025698">
    <property type="entry name" value="2TM_dom"/>
</dbReference>
<sequence>MYSETSPDTQLQQARRRAGMKLGWYLHASAYLCVNLGLMALALSQGRHWAIYPALGWGLGLLMHGLVVWLASPASPLWQRLVARELRALQESGPEQRR</sequence>
<feature type="domain" description="2TM" evidence="2">
    <location>
        <begin position="12"/>
        <end position="72"/>
    </location>
</feature>
<gene>
    <name evidence="3" type="ORF">AB6724_02970</name>
</gene>
<evidence type="ECO:0000313" key="4">
    <source>
        <dbReference type="Proteomes" id="UP001561046"/>
    </source>
</evidence>
<proteinExistence type="predicted"/>
<evidence type="ECO:0000259" key="2">
    <source>
        <dbReference type="Pfam" id="PF13239"/>
    </source>
</evidence>
<dbReference type="Pfam" id="PF13239">
    <property type="entry name" value="2TM"/>
    <property type="match status" value="1"/>
</dbReference>
<dbReference type="EMBL" id="JBFYGN010000002">
    <property type="protein sequence ID" value="MEX8191797.1"/>
    <property type="molecule type" value="Genomic_DNA"/>
</dbReference>
<organism evidence="3 4">
    <name type="scientific">Comamonas guangdongensis</name>
    <dbReference type="NCBI Taxonomy" id="510515"/>
    <lineage>
        <taxon>Bacteria</taxon>
        <taxon>Pseudomonadati</taxon>
        <taxon>Pseudomonadota</taxon>
        <taxon>Betaproteobacteria</taxon>
        <taxon>Burkholderiales</taxon>
        <taxon>Comamonadaceae</taxon>
        <taxon>Comamonas</taxon>
    </lineage>
</organism>